<dbReference type="RefSeq" id="WP_193490858.1">
    <property type="nucleotide sequence ID" value="NZ_BAAAMC010000010.1"/>
</dbReference>
<dbReference type="Gene3D" id="3.20.20.70">
    <property type="entry name" value="Aldolase class I"/>
    <property type="match status" value="1"/>
</dbReference>
<gene>
    <name evidence="2" type="ORF">MMUR_50720</name>
</gene>
<dbReference type="GO" id="GO:0016829">
    <property type="term" value="F:lyase activity"/>
    <property type="evidence" value="ECO:0007669"/>
    <property type="project" value="UniProtKB-KW"/>
</dbReference>
<sequence length="301" mass="31577">MGSAAPTPIALWGMVPTPFSPDGATVDHASLAALVTEMTRRGVTGVMAMGVIAEPGALSEQERAQAIATIADASRGLPLCVGLTAREHHGRLREAEELTPAFQGRPPTLLIPVTTADPVLLRTQWSDIHKRTGASLIVQDYPAAGSAAIDIADLADAVRGLPFISAVKSEAPPTFWRIHQLTESTGVTCMAGLGGLSLIDELECGATAVACGITRPETVALALRQWQSGNAEGARQTMSAIAALINFEVQAKTSIGIRKEHWRRLGVIASAAVRPPSYPYAPFLDRCSTAHGFGSVQTTLG</sequence>
<protein>
    <submittedName>
        <fullName evidence="2">Dihydrodipicolinate synthase family protein</fullName>
    </submittedName>
</protein>
<reference evidence="2 3" key="1">
    <citation type="journal article" date="2019" name="Emerg. Microbes Infect.">
        <title>Comprehensive subspecies identification of 175 nontuberculous mycobacteria species based on 7547 genomic profiles.</title>
        <authorList>
            <person name="Matsumoto Y."/>
            <person name="Kinjo T."/>
            <person name="Motooka D."/>
            <person name="Nabeya D."/>
            <person name="Jung N."/>
            <person name="Uechi K."/>
            <person name="Horii T."/>
            <person name="Iida T."/>
            <person name="Fujita J."/>
            <person name="Nakamura S."/>
        </authorList>
    </citation>
    <scope>NUCLEOTIDE SEQUENCE [LARGE SCALE GENOMIC DNA]</scope>
    <source>
        <strain evidence="2 3">JCM 13392</strain>
    </source>
</reference>
<dbReference type="CDD" id="cd00408">
    <property type="entry name" value="DHDPS-like"/>
    <property type="match status" value="1"/>
</dbReference>
<evidence type="ECO:0000256" key="1">
    <source>
        <dbReference type="ARBA" id="ARBA00023239"/>
    </source>
</evidence>
<accession>A0A7I9WUG1</accession>
<proteinExistence type="predicted"/>
<dbReference type="SUPFAM" id="SSF51569">
    <property type="entry name" value="Aldolase"/>
    <property type="match status" value="1"/>
</dbReference>
<keyword evidence="1" id="KW-0456">Lyase</keyword>
<name>A0A7I9WUG1_9MYCO</name>
<dbReference type="SMART" id="SM01130">
    <property type="entry name" value="DHDPS"/>
    <property type="match status" value="1"/>
</dbReference>
<dbReference type="EMBL" id="BLKT01000003">
    <property type="protein sequence ID" value="GFG60936.1"/>
    <property type="molecule type" value="Genomic_DNA"/>
</dbReference>
<dbReference type="AlphaFoldDB" id="A0A7I9WUG1"/>
<keyword evidence="3" id="KW-1185">Reference proteome</keyword>
<dbReference type="InterPro" id="IPR013785">
    <property type="entry name" value="Aldolase_TIM"/>
</dbReference>
<evidence type="ECO:0000313" key="3">
    <source>
        <dbReference type="Proteomes" id="UP000465241"/>
    </source>
</evidence>
<evidence type="ECO:0000313" key="2">
    <source>
        <dbReference type="EMBL" id="GFG60936.1"/>
    </source>
</evidence>
<comment type="caution">
    <text evidence="2">The sequence shown here is derived from an EMBL/GenBank/DDBJ whole genome shotgun (WGS) entry which is preliminary data.</text>
</comment>
<dbReference type="Proteomes" id="UP000465241">
    <property type="component" value="Unassembled WGS sequence"/>
</dbReference>
<dbReference type="InterPro" id="IPR002220">
    <property type="entry name" value="DapA-like"/>
</dbReference>
<organism evidence="2 3">
    <name type="scientific">Mycolicibacterium murale</name>
    <dbReference type="NCBI Taxonomy" id="182220"/>
    <lineage>
        <taxon>Bacteria</taxon>
        <taxon>Bacillati</taxon>
        <taxon>Actinomycetota</taxon>
        <taxon>Actinomycetes</taxon>
        <taxon>Mycobacteriales</taxon>
        <taxon>Mycobacteriaceae</taxon>
        <taxon>Mycolicibacterium</taxon>
    </lineage>
</organism>